<sequence>MRAQYASSGESVRPHHYNSGLTPEGSENRYRFYCKTVANIT</sequence>
<accession>G9Y515</accession>
<feature type="region of interest" description="Disordered" evidence="1">
    <location>
        <begin position="1"/>
        <end position="24"/>
    </location>
</feature>
<reference evidence="2 3" key="1">
    <citation type="submission" date="2011-08" db="EMBL/GenBank/DDBJ databases">
        <authorList>
            <person name="Weinstock G."/>
            <person name="Sodergren E."/>
            <person name="Clifton S."/>
            <person name="Fulton L."/>
            <person name="Fulton B."/>
            <person name="Courtney L."/>
            <person name="Fronick C."/>
            <person name="Harrison M."/>
            <person name="Strong C."/>
            <person name="Farmer C."/>
            <person name="Delahaunty K."/>
            <person name="Markovic C."/>
            <person name="Hall O."/>
            <person name="Minx P."/>
            <person name="Tomlinson C."/>
            <person name="Mitreva M."/>
            <person name="Hou S."/>
            <person name="Chen J."/>
            <person name="Wollam A."/>
            <person name="Pepin K.H."/>
            <person name="Johnson M."/>
            <person name="Bhonagiri V."/>
            <person name="Zhang X."/>
            <person name="Suruliraj S."/>
            <person name="Warren W."/>
            <person name="Chinwalla A."/>
            <person name="Mardis E.R."/>
            <person name="Wilson R.K."/>
        </authorList>
    </citation>
    <scope>NUCLEOTIDE SEQUENCE [LARGE SCALE GENOMIC DNA]</scope>
    <source>
        <strain evidence="2 3">ATCC 51873</strain>
    </source>
</reference>
<evidence type="ECO:0000313" key="2">
    <source>
        <dbReference type="EMBL" id="EHM44030.1"/>
    </source>
</evidence>
<dbReference type="Proteomes" id="UP000005959">
    <property type="component" value="Unassembled WGS sequence"/>
</dbReference>
<dbReference type="EMBL" id="AGCI01000034">
    <property type="protein sequence ID" value="EHM44030.1"/>
    <property type="molecule type" value="Genomic_DNA"/>
</dbReference>
<evidence type="ECO:0000256" key="1">
    <source>
        <dbReference type="SAM" id="MobiDB-lite"/>
    </source>
</evidence>
<protein>
    <submittedName>
        <fullName evidence="2">Uncharacterized protein</fullName>
    </submittedName>
</protein>
<comment type="caution">
    <text evidence="2">The sequence shown here is derived from an EMBL/GenBank/DDBJ whole genome shotgun (WGS) entry which is preliminary data.</text>
</comment>
<dbReference type="HOGENOM" id="CLU_3270860_0_0_6"/>
<proteinExistence type="predicted"/>
<evidence type="ECO:0000313" key="3">
    <source>
        <dbReference type="Proteomes" id="UP000005959"/>
    </source>
</evidence>
<name>G9Y515_HAFAL</name>
<organism evidence="2 3">
    <name type="scientific">Hafnia alvei ATCC 51873</name>
    <dbReference type="NCBI Taxonomy" id="1002364"/>
    <lineage>
        <taxon>Bacteria</taxon>
        <taxon>Pseudomonadati</taxon>
        <taxon>Pseudomonadota</taxon>
        <taxon>Gammaproteobacteria</taxon>
        <taxon>Enterobacterales</taxon>
        <taxon>Hafniaceae</taxon>
        <taxon>Hafnia</taxon>
    </lineage>
</organism>
<feature type="compositionally biased region" description="Polar residues" evidence="1">
    <location>
        <begin position="1"/>
        <end position="10"/>
    </location>
</feature>
<gene>
    <name evidence="2" type="ORF">HMPREF0454_01653</name>
</gene>
<dbReference type="AlphaFoldDB" id="G9Y515"/>